<comment type="caution">
    <text evidence="1">The sequence shown here is derived from an EMBL/GenBank/DDBJ whole genome shotgun (WGS) entry which is preliminary data.</text>
</comment>
<dbReference type="Proteomes" id="UP000309997">
    <property type="component" value="Unassembled WGS sequence"/>
</dbReference>
<reference evidence="1 2" key="1">
    <citation type="journal article" date="2024" name="Plant Biotechnol. J.">
        <title>Genome and CRISPR/Cas9 system of a widespread forest tree (Populus alba) in the world.</title>
        <authorList>
            <person name="Liu Y.J."/>
            <person name="Jiang P.F."/>
            <person name="Han X.M."/>
            <person name="Li X.Y."/>
            <person name="Wang H.M."/>
            <person name="Wang Y.J."/>
            <person name="Wang X.X."/>
            <person name="Zeng Q.Y."/>
        </authorList>
    </citation>
    <scope>NUCLEOTIDE SEQUENCE [LARGE SCALE GENOMIC DNA]</scope>
    <source>
        <strain evidence="2">cv. PAL-ZL1</strain>
    </source>
</reference>
<evidence type="ECO:0000313" key="1">
    <source>
        <dbReference type="EMBL" id="KAL3609508.1"/>
    </source>
</evidence>
<organism evidence="1 2">
    <name type="scientific">Populus alba</name>
    <name type="common">White poplar</name>
    <dbReference type="NCBI Taxonomy" id="43335"/>
    <lineage>
        <taxon>Eukaryota</taxon>
        <taxon>Viridiplantae</taxon>
        <taxon>Streptophyta</taxon>
        <taxon>Embryophyta</taxon>
        <taxon>Tracheophyta</taxon>
        <taxon>Spermatophyta</taxon>
        <taxon>Magnoliopsida</taxon>
        <taxon>eudicotyledons</taxon>
        <taxon>Gunneridae</taxon>
        <taxon>Pentapetalae</taxon>
        <taxon>rosids</taxon>
        <taxon>fabids</taxon>
        <taxon>Malpighiales</taxon>
        <taxon>Salicaceae</taxon>
        <taxon>Saliceae</taxon>
        <taxon>Populus</taxon>
    </lineage>
</organism>
<keyword evidence="2" id="KW-1185">Reference proteome</keyword>
<gene>
    <name evidence="1" type="ORF">D5086_000528</name>
</gene>
<evidence type="ECO:0000313" key="2">
    <source>
        <dbReference type="Proteomes" id="UP000309997"/>
    </source>
</evidence>
<name>A0ACC4CWK6_POPAL</name>
<accession>A0ACC4CWK6</accession>
<sequence>MFSLLFRTEDLVAPSSLIVSLEDNQEQAGAARYLVEMLAIEEPSHKRNQDSVPTLPVFIALAAGSTNSCKY</sequence>
<protein>
    <submittedName>
        <fullName evidence="1">Uncharacterized protein</fullName>
    </submittedName>
</protein>
<proteinExistence type="predicted"/>
<dbReference type="EMBL" id="RCHU02000001">
    <property type="protein sequence ID" value="KAL3609508.1"/>
    <property type="molecule type" value="Genomic_DNA"/>
</dbReference>